<dbReference type="RefSeq" id="WP_184667599.1">
    <property type="nucleotide sequence ID" value="NZ_BAABAI010000031.1"/>
</dbReference>
<sequence>MSGIMSRWAVQRDHAVEGAVTAEQVERWIDDACTTYLDLCPLLTTYDVRRAVLAIPDPGLFGTPNEMTVTASATEVRPGAFTLSVRLRPFGGGNDTPANVTCVVTLTDPETGAQRPVGDDIRDQLIAIEHGARHFN</sequence>
<name>A0A7W7T0W6_9PSEU</name>
<comment type="caution">
    <text evidence="1">The sequence shown here is derived from an EMBL/GenBank/DDBJ whole genome shotgun (WGS) entry which is preliminary data.</text>
</comment>
<accession>A0A7W7T0W6</accession>
<dbReference type="EMBL" id="JACHJS010000001">
    <property type="protein sequence ID" value="MBB4964529.1"/>
    <property type="molecule type" value="Genomic_DNA"/>
</dbReference>
<organism evidence="1 2">
    <name type="scientific">Saccharothrix violaceirubra</name>
    <dbReference type="NCBI Taxonomy" id="413306"/>
    <lineage>
        <taxon>Bacteria</taxon>
        <taxon>Bacillati</taxon>
        <taxon>Actinomycetota</taxon>
        <taxon>Actinomycetes</taxon>
        <taxon>Pseudonocardiales</taxon>
        <taxon>Pseudonocardiaceae</taxon>
        <taxon>Saccharothrix</taxon>
    </lineage>
</organism>
<evidence type="ECO:0000313" key="2">
    <source>
        <dbReference type="Proteomes" id="UP000542674"/>
    </source>
</evidence>
<keyword evidence="2" id="KW-1185">Reference proteome</keyword>
<proteinExistence type="predicted"/>
<dbReference type="AlphaFoldDB" id="A0A7W7T0W6"/>
<protein>
    <submittedName>
        <fullName evidence="1">Uncharacterized protein</fullName>
    </submittedName>
</protein>
<dbReference type="Proteomes" id="UP000542674">
    <property type="component" value="Unassembled WGS sequence"/>
</dbReference>
<evidence type="ECO:0000313" key="1">
    <source>
        <dbReference type="EMBL" id="MBB4964529.1"/>
    </source>
</evidence>
<gene>
    <name evidence="1" type="ORF">F4559_001888</name>
</gene>
<reference evidence="1 2" key="1">
    <citation type="submission" date="2020-08" db="EMBL/GenBank/DDBJ databases">
        <title>Sequencing the genomes of 1000 actinobacteria strains.</title>
        <authorList>
            <person name="Klenk H.-P."/>
        </authorList>
    </citation>
    <scope>NUCLEOTIDE SEQUENCE [LARGE SCALE GENOMIC DNA]</scope>
    <source>
        <strain evidence="1 2">DSM 45084</strain>
    </source>
</reference>